<dbReference type="AlphaFoldDB" id="Q1Q4C4"/>
<proteinExistence type="predicted"/>
<dbReference type="EMBL" id="CT573071">
    <property type="protein sequence ID" value="CAJ74870.1"/>
    <property type="molecule type" value="Genomic_DNA"/>
</dbReference>
<reference evidence="1" key="2">
    <citation type="submission" date="2006-01" db="EMBL/GenBank/DDBJ databases">
        <authorList>
            <person name="Genoscope"/>
        </authorList>
    </citation>
    <scope>NUCLEOTIDE SEQUENCE</scope>
</reference>
<organism evidence="1">
    <name type="scientific">Kuenenia stuttgartiensis</name>
    <dbReference type="NCBI Taxonomy" id="174633"/>
    <lineage>
        <taxon>Bacteria</taxon>
        <taxon>Pseudomonadati</taxon>
        <taxon>Planctomycetota</taxon>
        <taxon>Candidatus Brocadiia</taxon>
        <taxon>Candidatus Brocadiales</taxon>
        <taxon>Candidatus Brocadiaceae</taxon>
        <taxon>Candidatus Kuenenia</taxon>
    </lineage>
</organism>
<protein>
    <submittedName>
        <fullName evidence="1">Uncharacterized protein</fullName>
    </submittedName>
</protein>
<reference evidence="1" key="1">
    <citation type="journal article" date="2006" name="Nature">
        <title>Deciphering the evolution and metabolism of an anammox bacterium from a community genome.</title>
        <authorList>
            <person name="Strous M."/>
            <person name="Pelletier E."/>
            <person name="Mangenot S."/>
            <person name="Rattei T."/>
            <person name="Lehner A."/>
            <person name="Taylor M.W."/>
            <person name="Horn M."/>
            <person name="Daims H."/>
            <person name="Bartol-Mavel D."/>
            <person name="Wincker P."/>
            <person name="Barbe V."/>
            <person name="Fonknechten N."/>
            <person name="Vallenet D."/>
            <person name="Segurens B."/>
            <person name="Schenowitz-Truong C."/>
            <person name="Medigue C."/>
            <person name="Collingro A."/>
            <person name="Snel B."/>
            <person name="Dutilh B.E."/>
            <person name="OpDenCamp H.J.M."/>
            <person name="vanDerDrift C."/>
            <person name="Cirpus I."/>
            <person name="vanDePas-Schoonen K.T."/>
            <person name="Harhangi H.R."/>
            <person name="vanNiftrik L."/>
            <person name="Schmid M."/>
            <person name="Keltjens J."/>
            <person name="vanDeVossenberg J."/>
            <person name="Kartal B."/>
            <person name="Meier H."/>
            <person name="Frishman D."/>
            <person name="Huynen M.A."/>
            <person name="Mewes H."/>
            <person name="Weissenbach J."/>
            <person name="Jetten M.S.M."/>
            <person name="Wagner M."/>
            <person name="LePaslier D."/>
        </authorList>
    </citation>
    <scope>NUCLEOTIDE SEQUENCE</scope>
</reference>
<gene>
    <name evidence="1" type="ORF">kuste4108</name>
</gene>
<evidence type="ECO:0000313" key="1">
    <source>
        <dbReference type="EMBL" id="CAJ74870.1"/>
    </source>
</evidence>
<name>Q1Q4C4_KUEST</name>
<sequence length="68" mass="8081">MPRTKFQFLIGAMRHFWETRFRMVFKVSIPYRCNETQRDSGSKPAYFSFQFLIGAMRRSLSATDTSTF</sequence>
<accession>Q1Q4C4</accession>